<sequence>MTTVSLETPTWRQKLRNINSWLLVAFGFILPFSVAADGILAGLIAFLSLLAGAEREGWRQIRQNKLVWAILGFYLLHIVGMFWTEDLASGFKLLQKESLLLFLPILMLSVKREHQRYYVLSFLAAMIVQVALSYAIWFGVVPPFNIATLPDPVPFMGHITYNPFLAIALYILLYFLVFDRSVGRGAKVLALLFFVAGSVNMFITQGRAGQVAYFVMLVVVVFQYYHRYALKAALISAVAVTAVFGLMYKTNGSFQERVDGVVWDLQHYDTHKGSPVGARITFAVNSFDIVQRHPLAGVGTGDFIAEYAKVDARTTQLGATTNPHNMYVLEAVQFGLLGILSLLSILLAQWHMASRSGDPFQKRFGVVLPIIFAFIMLSDTYLRGFFTTMLFVYLSAFTYRLWPEEAEG</sequence>
<comment type="caution">
    <text evidence="7">The sequence shown here is derived from an EMBL/GenBank/DDBJ whole genome shotgun (WGS) entry which is preliminary data.</text>
</comment>
<feature type="transmembrane region" description="Helical" evidence="5">
    <location>
        <begin position="327"/>
        <end position="348"/>
    </location>
</feature>
<dbReference type="PANTHER" id="PTHR37422">
    <property type="entry name" value="TEICHURONIC ACID BIOSYNTHESIS PROTEIN TUAE"/>
    <property type="match status" value="1"/>
</dbReference>
<evidence type="ECO:0000313" key="8">
    <source>
        <dbReference type="Proteomes" id="UP000076481"/>
    </source>
</evidence>
<feature type="transmembrane region" description="Helical" evidence="5">
    <location>
        <begin position="185"/>
        <end position="203"/>
    </location>
</feature>
<evidence type="ECO:0000313" key="7">
    <source>
        <dbReference type="EMBL" id="KZK75209.1"/>
    </source>
</evidence>
<evidence type="ECO:0000256" key="3">
    <source>
        <dbReference type="ARBA" id="ARBA00022989"/>
    </source>
</evidence>
<dbReference type="Proteomes" id="UP000076481">
    <property type="component" value="Unassembled WGS sequence"/>
</dbReference>
<dbReference type="Pfam" id="PF04932">
    <property type="entry name" value="Wzy_C"/>
    <property type="match status" value="1"/>
</dbReference>
<feature type="transmembrane region" description="Helical" evidence="5">
    <location>
        <begin position="232"/>
        <end position="248"/>
    </location>
</feature>
<name>A0A165MG56_PELLU</name>
<keyword evidence="3 5" id="KW-1133">Transmembrane helix</keyword>
<dbReference type="EMBL" id="LVWG01000007">
    <property type="protein sequence ID" value="KZK75209.1"/>
    <property type="molecule type" value="Genomic_DNA"/>
</dbReference>
<feature type="transmembrane region" description="Helical" evidence="5">
    <location>
        <begin position="159"/>
        <end position="178"/>
    </location>
</feature>
<protein>
    <recommendedName>
        <fullName evidence="6">O-antigen ligase-related domain-containing protein</fullName>
    </recommendedName>
</protein>
<keyword evidence="4 5" id="KW-0472">Membrane</keyword>
<evidence type="ECO:0000256" key="4">
    <source>
        <dbReference type="ARBA" id="ARBA00023136"/>
    </source>
</evidence>
<keyword evidence="2 5" id="KW-0812">Transmembrane</keyword>
<dbReference type="AlphaFoldDB" id="A0A165MG56"/>
<dbReference type="InterPro" id="IPR007016">
    <property type="entry name" value="O-antigen_ligase-rel_domated"/>
</dbReference>
<dbReference type="GO" id="GO:0016020">
    <property type="term" value="C:membrane"/>
    <property type="evidence" value="ECO:0007669"/>
    <property type="project" value="UniProtKB-SubCell"/>
</dbReference>
<evidence type="ECO:0000256" key="5">
    <source>
        <dbReference type="SAM" id="Phobius"/>
    </source>
</evidence>
<accession>A0A165MG56</accession>
<feature type="transmembrane region" description="Helical" evidence="5">
    <location>
        <begin position="65"/>
        <end position="84"/>
    </location>
</feature>
<feature type="domain" description="O-antigen ligase-related" evidence="6">
    <location>
        <begin position="193"/>
        <end position="342"/>
    </location>
</feature>
<dbReference type="RefSeq" id="WP_303680684.1">
    <property type="nucleotide sequence ID" value="NZ_LVWG01000007.1"/>
</dbReference>
<comment type="subcellular location">
    <subcellularLocation>
        <location evidence="1">Membrane</location>
        <topology evidence="1">Multi-pass membrane protein</topology>
    </subcellularLocation>
</comment>
<reference evidence="7 8" key="1">
    <citation type="submission" date="2016-03" db="EMBL/GenBank/DDBJ databases">
        <title>Speciation and ecological success in dimly lit waters: horizontal gene transfer in a green sulfur bacteria bloom unveiled by metagenomic assembly.</title>
        <authorList>
            <person name="Llorens-Mares T."/>
            <person name="Liu Z."/>
            <person name="Allen L.Z."/>
            <person name="Rusch D.B."/>
            <person name="Craig M.T."/>
            <person name="Dupont C.L."/>
            <person name="Bryant D.A."/>
            <person name="Casamayor E.O."/>
        </authorList>
    </citation>
    <scope>NUCLEOTIDE SEQUENCE [LARGE SCALE GENOMIC DNA]</scope>
    <source>
        <strain evidence="7">CIII</strain>
    </source>
</reference>
<evidence type="ECO:0000256" key="1">
    <source>
        <dbReference type="ARBA" id="ARBA00004141"/>
    </source>
</evidence>
<evidence type="ECO:0000256" key="2">
    <source>
        <dbReference type="ARBA" id="ARBA00022692"/>
    </source>
</evidence>
<gene>
    <name evidence="7" type="ORF">A3K90_08665</name>
</gene>
<dbReference type="PANTHER" id="PTHR37422:SF13">
    <property type="entry name" value="LIPOPOLYSACCHARIDE BIOSYNTHESIS PROTEIN PA4999-RELATED"/>
    <property type="match status" value="1"/>
</dbReference>
<proteinExistence type="predicted"/>
<organism evidence="7 8">
    <name type="scientific">Pelodictyon luteolum</name>
    <dbReference type="NCBI Taxonomy" id="1100"/>
    <lineage>
        <taxon>Bacteria</taxon>
        <taxon>Pseudomonadati</taxon>
        <taxon>Chlorobiota</taxon>
        <taxon>Chlorobiia</taxon>
        <taxon>Chlorobiales</taxon>
        <taxon>Chlorobiaceae</taxon>
        <taxon>Chlorobium/Pelodictyon group</taxon>
        <taxon>Pelodictyon</taxon>
    </lineage>
</organism>
<feature type="transmembrane region" description="Helical" evidence="5">
    <location>
        <begin position="117"/>
        <end position="139"/>
    </location>
</feature>
<feature type="transmembrane region" description="Helical" evidence="5">
    <location>
        <begin position="20"/>
        <end position="53"/>
    </location>
</feature>
<dbReference type="InterPro" id="IPR051533">
    <property type="entry name" value="WaaL-like"/>
</dbReference>
<evidence type="ECO:0000259" key="6">
    <source>
        <dbReference type="Pfam" id="PF04932"/>
    </source>
</evidence>
<feature type="transmembrane region" description="Helical" evidence="5">
    <location>
        <begin position="360"/>
        <end position="378"/>
    </location>
</feature>